<dbReference type="GO" id="GO:0016740">
    <property type="term" value="F:transferase activity"/>
    <property type="evidence" value="ECO:0007669"/>
    <property type="project" value="UniProtKB-KW"/>
</dbReference>
<dbReference type="InterPro" id="IPR047324">
    <property type="entry name" value="LbH_gamma_CA-like"/>
</dbReference>
<gene>
    <name evidence="1" type="ORF">SAMN02194393_00860</name>
</gene>
<dbReference type="OrthoDB" id="9803036at2"/>
<evidence type="ECO:0000313" key="2">
    <source>
        <dbReference type="Proteomes" id="UP000190285"/>
    </source>
</evidence>
<dbReference type="Gene3D" id="2.160.10.10">
    <property type="entry name" value="Hexapeptide repeat proteins"/>
    <property type="match status" value="1"/>
</dbReference>
<dbReference type="InterPro" id="IPR011004">
    <property type="entry name" value="Trimer_LpxA-like_sf"/>
</dbReference>
<organism evidence="1 2">
    <name type="scientific">Maledivibacter halophilus</name>
    <dbReference type="NCBI Taxonomy" id="36842"/>
    <lineage>
        <taxon>Bacteria</taxon>
        <taxon>Bacillati</taxon>
        <taxon>Bacillota</taxon>
        <taxon>Clostridia</taxon>
        <taxon>Peptostreptococcales</taxon>
        <taxon>Caminicellaceae</taxon>
        <taxon>Maledivibacter</taxon>
    </lineage>
</organism>
<dbReference type="InterPro" id="IPR001451">
    <property type="entry name" value="Hexapep"/>
</dbReference>
<keyword evidence="2" id="KW-1185">Reference proteome</keyword>
<dbReference type="EMBL" id="FUZT01000002">
    <property type="protein sequence ID" value="SKC45566.1"/>
    <property type="molecule type" value="Genomic_DNA"/>
</dbReference>
<dbReference type="CDD" id="cd04645">
    <property type="entry name" value="LbH_gamma_CA_like"/>
    <property type="match status" value="1"/>
</dbReference>
<protein>
    <submittedName>
        <fullName evidence="1">Carbonic anhydrase or acetyltransferase, isoleucine patch superfamily</fullName>
    </submittedName>
</protein>
<reference evidence="2" key="1">
    <citation type="submission" date="2017-02" db="EMBL/GenBank/DDBJ databases">
        <authorList>
            <person name="Varghese N."/>
            <person name="Submissions S."/>
        </authorList>
    </citation>
    <scope>NUCLEOTIDE SEQUENCE [LARGE SCALE GENOMIC DNA]</scope>
    <source>
        <strain evidence="2">M1</strain>
    </source>
</reference>
<dbReference type="AlphaFoldDB" id="A0A1T5J2G2"/>
<evidence type="ECO:0000313" key="1">
    <source>
        <dbReference type="EMBL" id="SKC45566.1"/>
    </source>
</evidence>
<keyword evidence="1" id="KW-0808">Transferase</keyword>
<dbReference type="PANTHER" id="PTHR13061">
    <property type="entry name" value="DYNACTIN SUBUNIT P25"/>
    <property type="match status" value="1"/>
</dbReference>
<accession>A0A1T5J2G2</accession>
<dbReference type="STRING" id="36842.SAMN02194393_00860"/>
<dbReference type="PANTHER" id="PTHR13061:SF29">
    <property type="entry name" value="GAMMA CARBONIC ANHYDRASE-LIKE 1, MITOCHONDRIAL-RELATED"/>
    <property type="match status" value="1"/>
</dbReference>
<dbReference type="Proteomes" id="UP000190285">
    <property type="component" value="Unassembled WGS sequence"/>
</dbReference>
<sequence>MIKEFEGIRPVLDEKTFVADGAKIIGDVTMKEFASIWFNTVVRGDVNRIEIGRYTNIQDNSVIHVADKFPTIIGDFVTVGHNATLHGCTIEEHCLIGMSTTVLNGAVVGKGSIIAAGALVRENQIIPPNSLVVGVPGKVIKTLNEQWDSIHAQALKYKTLWTERYKIMPKAGGERYKGEKII</sequence>
<dbReference type="RefSeq" id="WP_079489625.1">
    <property type="nucleotide sequence ID" value="NZ_FUZT01000002.1"/>
</dbReference>
<proteinExistence type="predicted"/>
<dbReference type="Pfam" id="PF00132">
    <property type="entry name" value="Hexapep"/>
    <property type="match status" value="1"/>
</dbReference>
<dbReference type="SUPFAM" id="SSF51161">
    <property type="entry name" value="Trimeric LpxA-like enzymes"/>
    <property type="match status" value="1"/>
</dbReference>
<dbReference type="InterPro" id="IPR050484">
    <property type="entry name" value="Transf_Hexapept/Carb_Anhydrase"/>
</dbReference>
<name>A0A1T5J2G2_9FIRM</name>